<dbReference type="EMBL" id="JAWMWG010000001">
    <property type="protein sequence ID" value="MEJ6348033.1"/>
    <property type="molecule type" value="Genomic_DNA"/>
</dbReference>
<dbReference type="SUPFAM" id="SSF48576">
    <property type="entry name" value="Terpenoid synthases"/>
    <property type="match status" value="1"/>
</dbReference>
<evidence type="ECO:0000256" key="1">
    <source>
        <dbReference type="ARBA" id="ARBA00004829"/>
    </source>
</evidence>
<evidence type="ECO:0000313" key="4">
    <source>
        <dbReference type="EMBL" id="MEJ6348033.1"/>
    </source>
</evidence>
<keyword evidence="3" id="KW-0125">Carotenoid biosynthesis</keyword>
<dbReference type="EC" id="2.5.1.-" evidence="4"/>
<name>A0ABU8SGI4_9LACO</name>
<proteinExistence type="predicted"/>
<accession>A0ABU8SGI4</accession>
<dbReference type="CDD" id="cd00683">
    <property type="entry name" value="Trans_IPPS_HH"/>
    <property type="match status" value="1"/>
</dbReference>
<dbReference type="InterPro" id="IPR019845">
    <property type="entry name" value="Squalene/phytoene_synthase_CS"/>
</dbReference>
<protein>
    <submittedName>
        <fullName evidence="4">Phytoene/squalene synthase family protein</fullName>
        <ecNumber evidence="4">2.5.1.-</ecNumber>
    </submittedName>
</protein>
<dbReference type="InterPro" id="IPR002060">
    <property type="entry name" value="Squ/phyt_synthse"/>
</dbReference>
<evidence type="ECO:0000256" key="3">
    <source>
        <dbReference type="ARBA" id="ARBA00022746"/>
    </source>
</evidence>
<evidence type="ECO:0000313" key="5">
    <source>
        <dbReference type="Proteomes" id="UP001377804"/>
    </source>
</evidence>
<evidence type="ECO:0000256" key="2">
    <source>
        <dbReference type="ARBA" id="ARBA00022679"/>
    </source>
</evidence>
<comment type="caution">
    <text evidence="4">The sequence shown here is derived from an EMBL/GenBank/DDBJ whole genome shotgun (WGS) entry which is preliminary data.</text>
</comment>
<comment type="pathway">
    <text evidence="1">Carotenoid biosynthesis.</text>
</comment>
<dbReference type="Gene3D" id="1.10.600.10">
    <property type="entry name" value="Farnesyl Diphosphate Synthase"/>
    <property type="match status" value="1"/>
</dbReference>
<dbReference type="PROSITE" id="PS01044">
    <property type="entry name" value="SQUALEN_PHYTOEN_SYN_1"/>
    <property type="match status" value="1"/>
</dbReference>
<keyword evidence="5" id="KW-1185">Reference proteome</keyword>
<organism evidence="4 5">
    <name type="scientific">Holzapfeliella saturejae</name>
    <dbReference type="NCBI Taxonomy" id="3082953"/>
    <lineage>
        <taxon>Bacteria</taxon>
        <taxon>Bacillati</taxon>
        <taxon>Bacillota</taxon>
        <taxon>Bacilli</taxon>
        <taxon>Lactobacillales</taxon>
        <taxon>Lactobacillaceae</taxon>
        <taxon>Holzapfeliella</taxon>
    </lineage>
</organism>
<dbReference type="SFLD" id="SFLDS00005">
    <property type="entry name" value="Isoprenoid_Synthase_Type_I"/>
    <property type="match status" value="1"/>
</dbReference>
<dbReference type="GO" id="GO:0016740">
    <property type="term" value="F:transferase activity"/>
    <property type="evidence" value="ECO:0007669"/>
    <property type="project" value="UniProtKB-KW"/>
</dbReference>
<dbReference type="InterPro" id="IPR033904">
    <property type="entry name" value="Trans_IPPS_HH"/>
</dbReference>
<dbReference type="SFLD" id="SFLDG01212">
    <property type="entry name" value="Phytoene_synthase_like"/>
    <property type="match status" value="1"/>
</dbReference>
<dbReference type="RefSeq" id="WP_339968825.1">
    <property type="nucleotide sequence ID" value="NZ_JAWMWG010000001.1"/>
</dbReference>
<dbReference type="InterPro" id="IPR008949">
    <property type="entry name" value="Isoprenoid_synthase_dom_sf"/>
</dbReference>
<keyword evidence="2 4" id="KW-0808">Transferase</keyword>
<sequence>MTKDLHTLFKDNQKQFKNSIKMTKKHSSSFYFAFKPLTLAKRNSIYALYHFLRLLDDSVDNHEAHQFKQLQLEWDKFKTNQLSTEKEPWPALELVFHNFDIDYHWVDDMIGGQNKDYLNTPILTEKDLDDYCYDVAGTVGLMLMPILNDNQPFNHQAAINVGKAMQLTNILRDIKEDALDGKVYLPQTLLKKYHIQLSDLTKDIASTNLVNLIKAKTDEALNYYQQVDLLLPTISDPKSRLSLKLAVEVYKGILLEIIKKDYQVLQSRIYVSDTKKALLLTQLSK</sequence>
<dbReference type="InterPro" id="IPR044843">
    <property type="entry name" value="Trans_IPPS_bact-type"/>
</dbReference>
<dbReference type="SFLD" id="SFLDG01018">
    <property type="entry name" value="Squalene/Phytoene_Synthase_Lik"/>
    <property type="match status" value="1"/>
</dbReference>
<reference evidence="4 5" key="1">
    <citation type="submission" date="2023-10" db="EMBL/GenBank/DDBJ databases">
        <title>Holzapfeliella saturejae sp. nov. isolated from Satureja montana flowers.</title>
        <authorList>
            <person name="Alcantara C."/>
            <person name="Zuniga M."/>
            <person name="Landete J.M."/>
            <person name="Monedero V."/>
        </authorList>
    </citation>
    <scope>NUCLEOTIDE SEQUENCE [LARGE SCALE GENOMIC DNA]</scope>
    <source>
        <strain evidence="4 5">He02</strain>
    </source>
</reference>
<dbReference type="Pfam" id="PF00494">
    <property type="entry name" value="SQS_PSY"/>
    <property type="match status" value="1"/>
</dbReference>
<gene>
    <name evidence="4" type="ORF">R4Y45_02165</name>
</gene>
<dbReference type="Proteomes" id="UP001377804">
    <property type="component" value="Unassembled WGS sequence"/>
</dbReference>
<dbReference type="PANTHER" id="PTHR31480">
    <property type="entry name" value="BIFUNCTIONAL LYCOPENE CYCLASE/PHYTOENE SYNTHASE"/>
    <property type="match status" value="1"/>
</dbReference>